<keyword evidence="4 7" id="KW-0812">Transmembrane</keyword>
<keyword evidence="3" id="KW-1003">Cell membrane</keyword>
<dbReference type="PROSITE" id="PS50928">
    <property type="entry name" value="ABC_TM1"/>
    <property type="match status" value="1"/>
</dbReference>
<evidence type="ECO:0000313" key="9">
    <source>
        <dbReference type="EMBL" id="MBE4907154.1"/>
    </source>
</evidence>
<evidence type="ECO:0000259" key="8">
    <source>
        <dbReference type="PROSITE" id="PS50928"/>
    </source>
</evidence>
<sequence length="305" mass="33526">MSLPNLSTNNEVQDNILLQEKEMKIESRRAVIWKRYKRNKLAVAGLIVFATIVFIAIFAPLLSPHKPDVYDILDSNLAPSLEHPFGTDSMGGDVMTRVFFGARVSLMVSILAMICTVTIGIIYGAVSGFFGGIIDNIMMRIVDAIQSIPTFFLLLIVASLIVPSIWTTVFVLSVVGWTGMARIVRGEILTLKKRDYVEAAKATGETHRSTIFYHILPNAIAPITVIATLDIANNILAEASLSFLGLGVQQPTPSWGNMLTSAQDLSIIQYYPWQAIFPGLFIIITVLAVNFIGDGLRDALDPRQK</sequence>
<keyword evidence="2 7" id="KW-0813">Transport</keyword>
<feature type="transmembrane region" description="Helical" evidence="7">
    <location>
        <begin position="41"/>
        <end position="62"/>
    </location>
</feature>
<feature type="domain" description="ABC transmembrane type-1" evidence="8">
    <location>
        <begin position="102"/>
        <end position="293"/>
    </location>
</feature>
<keyword evidence="5 7" id="KW-1133">Transmembrane helix</keyword>
<evidence type="ECO:0000256" key="1">
    <source>
        <dbReference type="ARBA" id="ARBA00004651"/>
    </source>
</evidence>
<feature type="transmembrane region" description="Helical" evidence="7">
    <location>
        <begin position="275"/>
        <end position="296"/>
    </location>
</feature>
<dbReference type="Proteomes" id="UP001516662">
    <property type="component" value="Unassembled WGS sequence"/>
</dbReference>
<gene>
    <name evidence="9" type="ORF">IMZ08_03655</name>
</gene>
<dbReference type="InterPro" id="IPR000515">
    <property type="entry name" value="MetI-like"/>
</dbReference>
<comment type="caution">
    <text evidence="9">The sequence shown here is derived from an EMBL/GenBank/DDBJ whole genome shotgun (WGS) entry which is preliminary data.</text>
</comment>
<dbReference type="Pfam" id="PF00528">
    <property type="entry name" value="BPD_transp_1"/>
    <property type="match status" value="1"/>
</dbReference>
<dbReference type="Gene3D" id="1.10.3720.10">
    <property type="entry name" value="MetI-like"/>
    <property type="match status" value="1"/>
</dbReference>
<comment type="subcellular location">
    <subcellularLocation>
        <location evidence="1 7">Cell membrane</location>
        <topology evidence="1 7">Multi-pass membrane protein</topology>
    </subcellularLocation>
</comment>
<feature type="transmembrane region" description="Helical" evidence="7">
    <location>
        <begin position="104"/>
        <end position="130"/>
    </location>
</feature>
<evidence type="ECO:0000256" key="5">
    <source>
        <dbReference type="ARBA" id="ARBA00022989"/>
    </source>
</evidence>
<name>A0ABR9QFY7_9BACI</name>
<comment type="similarity">
    <text evidence="7">Belongs to the binding-protein-dependent transport system permease family.</text>
</comment>
<accession>A0ABR9QFY7</accession>
<dbReference type="InterPro" id="IPR035906">
    <property type="entry name" value="MetI-like_sf"/>
</dbReference>
<reference evidence="9 10" key="1">
    <citation type="submission" date="2020-10" db="EMBL/GenBank/DDBJ databases">
        <title>Bacillus sp. HD4P25, an endophyte from a halophyte.</title>
        <authorList>
            <person name="Sun J.-Q."/>
        </authorList>
    </citation>
    <scope>NUCLEOTIDE SEQUENCE [LARGE SCALE GENOMIC DNA]</scope>
    <source>
        <strain evidence="9 10">YIM 93174</strain>
    </source>
</reference>
<dbReference type="PANTHER" id="PTHR43386:SF1">
    <property type="entry name" value="D,D-DIPEPTIDE TRANSPORT SYSTEM PERMEASE PROTEIN DDPC-RELATED"/>
    <property type="match status" value="1"/>
</dbReference>
<feature type="transmembrane region" description="Helical" evidence="7">
    <location>
        <begin position="151"/>
        <end position="177"/>
    </location>
</feature>
<dbReference type="SUPFAM" id="SSF161098">
    <property type="entry name" value="MetI-like"/>
    <property type="match status" value="1"/>
</dbReference>
<keyword evidence="10" id="KW-1185">Reference proteome</keyword>
<dbReference type="InterPro" id="IPR053523">
    <property type="entry name" value="Oligopeptide_permease_AppC"/>
</dbReference>
<dbReference type="NCBIfam" id="NF045476">
    <property type="entry name" value="Opp4C"/>
    <property type="match status" value="1"/>
</dbReference>
<evidence type="ECO:0000256" key="7">
    <source>
        <dbReference type="RuleBase" id="RU363032"/>
    </source>
</evidence>
<dbReference type="EMBL" id="JADCLJ010000007">
    <property type="protein sequence ID" value="MBE4907154.1"/>
    <property type="molecule type" value="Genomic_DNA"/>
</dbReference>
<evidence type="ECO:0000256" key="4">
    <source>
        <dbReference type="ARBA" id="ARBA00022692"/>
    </source>
</evidence>
<dbReference type="PANTHER" id="PTHR43386">
    <property type="entry name" value="OLIGOPEPTIDE TRANSPORT SYSTEM PERMEASE PROTEIN APPC"/>
    <property type="match status" value="1"/>
</dbReference>
<keyword evidence="6 7" id="KW-0472">Membrane</keyword>
<dbReference type="Pfam" id="PF12911">
    <property type="entry name" value="OppC_N"/>
    <property type="match status" value="1"/>
</dbReference>
<dbReference type="InterPro" id="IPR025966">
    <property type="entry name" value="OppC_N"/>
</dbReference>
<evidence type="ECO:0000313" key="10">
    <source>
        <dbReference type="Proteomes" id="UP001516662"/>
    </source>
</evidence>
<evidence type="ECO:0000256" key="3">
    <source>
        <dbReference type="ARBA" id="ARBA00022475"/>
    </source>
</evidence>
<protein>
    <submittedName>
        <fullName evidence="9">ABC transporter permease</fullName>
    </submittedName>
</protein>
<proteinExistence type="inferred from homology"/>
<organism evidence="9 10">
    <name type="scientific">Litchfieldia luteola</name>
    <dbReference type="NCBI Taxonomy" id="682179"/>
    <lineage>
        <taxon>Bacteria</taxon>
        <taxon>Bacillati</taxon>
        <taxon>Bacillota</taxon>
        <taxon>Bacilli</taxon>
        <taxon>Bacillales</taxon>
        <taxon>Bacillaceae</taxon>
        <taxon>Litchfieldia</taxon>
    </lineage>
</organism>
<dbReference type="RefSeq" id="WP_193534629.1">
    <property type="nucleotide sequence ID" value="NZ_JADCLJ010000007.1"/>
</dbReference>
<evidence type="ECO:0000256" key="2">
    <source>
        <dbReference type="ARBA" id="ARBA00022448"/>
    </source>
</evidence>
<evidence type="ECO:0000256" key="6">
    <source>
        <dbReference type="ARBA" id="ARBA00023136"/>
    </source>
</evidence>
<dbReference type="CDD" id="cd06261">
    <property type="entry name" value="TM_PBP2"/>
    <property type="match status" value="1"/>
</dbReference>
<dbReference type="InterPro" id="IPR050366">
    <property type="entry name" value="BP-dependent_transpt_permease"/>
</dbReference>